<proteinExistence type="inferred from homology"/>
<dbReference type="PANTHER" id="PTHR43597:SF5">
    <property type="entry name" value="SUFE-LIKE PROTEIN 2, CHLOROPLASTIC"/>
    <property type="match status" value="1"/>
</dbReference>
<keyword evidence="5" id="KW-1185">Reference proteome</keyword>
<dbReference type="EMBL" id="BAAAYG010000004">
    <property type="protein sequence ID" value="GAA3283477.1"/>
    <property type="molecule type" value="Genomic_DNA"/>
</dbReference>
<sequence length="167" mass="18078">MTAAQHADAVGGPAAEPGADPMPGALAEIIEEFQAVEDPQKLELLLELSRELPELPEEYGDGYEQMEQVVECQSPLYLTLEFDDGARTVRLIFAAPQEAPTTRGFASILHQGLDGLTYEQILATPDDVAARLGLAKAITPLRLRGMEAMLARVKRNVREHVASLDAG</sequence>
<evidence type="ECO:0000313" key="5">
    <source>
        <dbReference type="Proteomes" id="UP001501736"/>
    </source>
</evidence>
<dbReference type="SUPFAM" id="SSF82649">
    <property type="entry name" value="SufE/NifU"/>
    <property type="match status" value="1"/>
</dbReference>
<evidence type="ECO:0000259" key="3">
    <source>
        <dbReference type="Pfam" id="PF02657"/>
    </source>
</evidence>
<evidence type="ECO:0000313" key="4">
    <source>
        <dbReference type="EMBL" id="GAA3283477.1"/>
    </source>
</evidence>
<accession>A0ABP6RBZ3</accession>
<feature type="region of interest" description="Disordered" evidence="2">
    <location>
        <begin position="1"/>
        <end position="22"/>
    </location>
</feature>
<name>A0ABP6RBZ3_9MICC</name>
<organism evidence="4 5">
    <name type="scientific">Nesterenkonia halobia</name>
    <dbReference type="NCBI Taxonomy" id="37922"/>
    <lineage>
        <taxon>Bacteria</taxon>
        <taxon>Bacillati</taxon>
        <taxon>Actinomycetota</taxon>
        <taxon>Actinomycetes</taxon>
        <taxon>Micrococcales</taxon>
        <taxon>Micrococcaceae</taxon>
        <taxon>Nesterenkonia</taxon>
    </lineage>
</organism>
<feature type="domain" description="Fe-S metabolism associated" evidence="3">
    <location>
        <begin position="30"/>
        <end position="155"/>
    </location>
</feature>
<protein>
    <submittedName>
        <fullName evidence="4">SufE family protein</fullName>
    </submittedName>
</protein>
<comment type="caution">
    <text evidence="4">The sequence shown here is derived from an EMBL/GenBank/DDBJ whole genome shotgun (WGS) entry which is preliminary data.</text>
</comment>
<reference evidence="5" key="1">
    <citation type="journal article" date="2019" name="Int. J. Syst. Evol. Microbiol.">
        <title>The Global Catalogue of Microorganisms (GCM) 10K type strain sequencing project: providing services to taxonomists for standard genome sequencing and annotation.</title>
        <authorList>
            <consortium name="The Broad Institute Genomics Platform"/>
            <consortium name="The Broad Institute Genome Sequencing Center for Infectious Disease"/>
            <person name="Wu L."/>
            <person name="Ma J."/>
        </authorList>
    </citation>
    <scope>NUCLEOTIDE SEQUENCE [LARGE SCALE GENOMIC DNA]</scope>
    <source>
        <strain evidence="5">JCM 11483</strain>
    </source>
</reference>
<gene>
    <name evidence="4" type="ORF">GCM10020260_12350</name>
</gene>
<dbReference type="Proteomes" id="UP001501736">
    <property type="component" value="Unassembled WGS sequence"/>
</dbReference>
<comment type="similarity">
    <text evidence="1">Belongs to the SufE family.</text>
</comment>
<dbReference type="Pfam" id="PF02657">
    <property type="entry name" value="SufE"/>
    <property type="match status" value="1"/>
</dbReference>
<dbReference type="PANTHER" id="PTHR43597">
    <property type="entry name" value="SULFUR ACCEPTOR PROTEIN CSDE"/>
    <property type="match status" value="1"/>
</dbReference>
<evidence type="ECO:0000256" key="2">
    <source>
        <dbReference type="SAM" id="MobiDB-lite"/>
    </source>
</evidence>
<evidence type="ECO:0000256" key="1">
    <source>
        <dbReference type="ARBA" id="ARBA00010282"/>
    </source>
</evidence>
<dbReference type="Gene3D" id="3.90.1010.10">
    <property type="match status" value="1"/>
</dbReference>
<dbReference type="InterPro" id="IPR003808">
    <property type="entry name" value="Fe-S_metab-assoc_dom"/>
</dbReference>